<evidence type="ECO:0000256" key="1">
    <source>
        <dbReference type="ARBA" id="ARBA00023172"/>
    </source>
</evidence>
<gene>
    <name evidence="3" type="ORF">H7B67_16305</name>
</gene>
<sequence>MLRMGQNVKVVADRLGHTNAAMTLNVYAHATIDMQQEAVDHFERIMKKSKATKRA</sequence>
<evidence type="ECO:0000313" key="3">
    <source>
        <dbReference type="EMBL" id="MBB6635683.1"/>
    </source>
</evidence>
<dbReference type="AlphaFoldDB" id="A0A841STN3"/>
<protein>
    <recommendedName>
        <fullName evidence="2">Tyr recombinase domain-containing protein</fullName>
    </recommendedName>
</protein>
<feature type="domain" description="Tyr recombinase" evidence="2">
    <location>
        <begin position="1"/>
        <end position="40"/>
    </location>
</feature>
<dbReference type="InterPro" id="IPR013762">
    <property type="entry name" value="Integrase-like_cat_sf"/>
</dbReference>
<evidence type="ECO:0000313" key="4">
    <source>
        <dbReference type="Proteomes" id="UP000535838"/>
    </source>
</evidence>
<dbReference type="Gene3D" id="1.10.443.10">
    <property type="entry name" value="Intergrase catalytic core"/>
    <property type="match status" value="1"/>
</dbReference>
<reference evidence="3 4" key="1">
    <citation type="submission" date="2020-08" db="EMBL/GenBank/DDBJ databases">
        <title>Cohnella phylogeny.</title>
        <authorList>
            <person name="Dunlap C."/>
        </authorList>
    </citation>
    <scope>NUCLEOTIDE SEQUENCE [LARGE SCALE GENOMIC DNA]</scope>
    <source>
        <strain evidence="3 4">DSM 25241</strain>
    </source>
</reference>
<dbReference type="GO" id="GO:0006310">
    <property type="term" value="P:DNA recombination"/>
    <property type="evidence" value="ECO:0007669"/>
    <property type="project" value="UniProtKB-KW"/>
</dbReference>
<dbReference type="PROSITE" id="PS51898">
    <property type="entry name" value="TYR_RECOMBINASE"/>
    <property type="match status" value="1"/>
</dbReference>
<proteinExistence type="predicted"/>
<dbReference type="GO" id="GO:0015074">
    <property type="term" value="P:DNA integration"/>
    <property type="evidence" value="ECO:0007669"/>
    <property type="project" value="InterPro"/>
</dbReference>
<organism evidence="3 4">
    <name type="scientific">Cohnella thailandensis</name>
    <dbReference type="NCBI Taxonomy" id="557557"/>
    <lineage>
        <taxon>Bacteria</taxon>
        <taxon>Bacillati</taxon>
        <taxon>Bacillota</taxon>
        <taxon>Bacilli</taxon>
        <taxon>Bacillales</taxon>
        <taxon>Paenibacillaceae</taxon>
        <taxon>Cohnella</taxon>
    </lineage>
</organism>
<accession>A0A841STN3</accession>
<dbReference type="Proteomes" id="UP000535838">
    <property type="component" value="Unassembled WGS sequence"/>
</dbReference>
<evidence type="ECO:0000259" key="2">
    <source>
        <dbReference type="PROSITE" id="PS51898"/>
    </source>
</evidence>
<dbReference type="GO" id="GO:0003677">
    <property type="term" value="F:DNA binding"/>
    <property type="evidence" value="ECO:0007669"/>
    <property type="project" value="InterPro"/>
</dbReference>
<keyword evidence="4" id="KW-1185">Reference proteome</keyword>
<comment type="caution">
    <text evidence="3">The sequence shown here is derived from an EMBL/GenBank/DDBJ whole genome shotgun (WGS) entry which is preliminary data.</text>
</comment>
<keyword evidence="1" id="KW-0233">DNA recombination</keyword>
<name>A0A841STN3_9BACL</name>
<dbReference type="EMBL" id="JACJVQ010000014">
    <property type="protein sequence ID" value="MBB6635683.1"/>
    <property type="molecule type" value="Genomic_DNA"/>
</dbReference>
<dbReference type="InterPro" id="IPR002104">
    <property type="entry name" value="Integrase_catalytic"/>
</dbReference>
<dbReference type="InterPro" id="IPR011010">
    <property type="entry name" value="DNA_brk_join_enz"/>
</dbReference>
<dbReference type="SUPFAM" id="SSF56349">
    <property type="entry name" value="DNA breaking-rejoining enzymes"/>
    <property type="match status" value="1"/>
</dbReference>